<reference evidence="3" key="1">
    <citation type="submission" date="2025-08" db="UniProtKB">
        <authorList>
            <consortium name="RefSeq"/>
        </authorList>
    </citation>
    <scope>IDENTIFICATION</scope>
    <source>
        <tissue evidence="3">Etiolated seedlings</tissue>
    </source>
</reference>
<sequence length="159" mass="17987">MAASSPKRKDTKSTNANGVVIRVYVESVKTRSTKKPKPHEHLRNSETEGYQNDRRALLLAHSRFLRKSPSQNISLPIINPSTPKIKTKGVWLNINQPVRICSCSPSMETLPSLTIRCRNEFKVNKEDNQSEETKSSGKYPNPLLGKMKNILKQLSCKEI</sequence>
<dbReference type="GeneID" id="101491658"/>
<dbReference type="AlphaFoldDB" id="A0A1S2Z5Z0"/>
<proteinExistence type="predicted"/>
<feature type="region of interest" description="Disordered" evidence="1">
    <location>
        <begin position="29"/>
        <end position="49"/>
    </location>
</feature>
<evidence type="ECO:0000256" key="1">
    <source>
        <dbReference type="SAM" id="MobiDB-lite"/>
    </source>
</evidence>
<keyword evidence="2" id="KW-1185">Reference proteome</keyword>
<accession>A0A1S2Z5Z0</accession>
<organism evidence="2 3">
    <name type="scientific">Cicer arietinum</name>
    <name type="common">Chickpea</name>
    <name type="synonym">Garbanzo</name>
    <dbReference type="NCBI Taxonomy" id="3827"/>
    <lineage>
        <taxon>Eukaryota</taxon>
        <taxon>Viridiplantae</taxon>
        <taxon>Streptophyta</taxon>
        <taxon>Embryophyta</taxon>
        <taxon>Tracheophyta</taxon>
        <taxon>Spermatophyta</taxon>
        <taxon>Magnoliopsida</taxon>
        <taxon>eudicotyledons</taxon>
        <taxon>Gunneridae</taxon>
        <taxon>Pentapetalae</taxon>
        <taxon>rosids</taxon>
        <taxon>fabids</taxon>
        <taxon>Fabales</taxon>
        <taxon>Fabaceae</taxon>
        <taxon>Papilionoideae</taxon>
        <taxon>50 kb inversion clade</taxon>
        <taxon>NPAAA clade</taxon>
        <taxon>Hologalegina</taxon>
        <taxon>IRL clade</taxon>
        <taxon>Cicereae</taxon>
        <taxon>Cicer</taxon>
    </lineage>
</organism>
<protein>
    <submittedName>
        <fullName evidence="3">Uncharacterized protein LOC101491658</fullName>
    </submittedName>
</protein>
<evidence type="ECO:0000313" key="2">
    <source>
        <dbReference type="Proteomes" id="UP000087171"/>
    </source>
</evidence>
<evidence type="ECO:0000313" key="3">
    <source>
        <dbReference type="RefSeq" id="XP_004515675.1"/>
    </source>
</evidence>
<dbReference type="PaxDb" id="3827-XP_004515674.1"/>
<dbReference type="KEGG" id="cam:101491658"/>
<dbReference type="RefSeq" id="XP_004515675.1">
    <property type="nucleotide sequence ID" value="XM_004515618.3"/>
</dbReference>
<dbReference type="Proteomes" id="UP000087171">
    <property type="component" value="Unplaced"/>
</dbReference>
<gene>
    <name evidence="3" type="primary">LOC101491658</name>
</gene>
<feature type="compositionally biased region" description="Basic and acidic residues" evidence="1">
    <location>
        <begin position="39"/>
        <end position="49"/>
    </location>
</feature>
<dbReference type="OrthoDB" id="847067at2759"/>
<name>A0A1S2Z5Z0_CICAR</name>